<dbReference type="AlphaFoldDB" id="A0A6J4U8Q1"/>
<evidence type="ECO:0000313" key="2">
    <source>
        <dbReference type="EMBL" id="CAA9541183.1"/>
    </source>
</evidence>
<feature type="transmembrane region" description="Helical" evidence="1">
    <location>
        <begin position="30"/>
        <end position="52"/>
    </location>
</feature>
<dbReference type="Pfam" id="PF13641">
    <property type="entry name" value="Glyco_tranf_2_3"/>
    <property type="match status" value="1"/>
</dbReference>
<dbReference type="SUPFAM" id="SSF53448">
    <property type="entry name" value="Nucleotide-diphospho-sugar transferases"/>
    <property type="match status" value="1"/>
</dbReference>
<keyword evidence="1" id="KW-0812">Transmembrane</keyword>
<evidence type="ECO:0000256" key="1">
    <source>
        <dbReference type="SAM" id="Phobius"/>
    </source>
</evidence>
<keyword evidence="1" id="KW-1133">Transmembrane helix</keyword>
<organism evidence="2">
    <name type="scientific">uncultured Sphingosinicella sp</name>
    <dbReference type="NCBI Taxonomy" id="478748"/>
    <lineage>
        <taxon>Bacteria</taxon>
        <taxon>Pseudomonadati</taxon>
        <taxon>Pseudomonadota</taxon>
        <taxon>Alphaproteobacteria</taxon>
        <taxon>Sphingomonadales</taxon>
        <taxon>Sphingosinicellaceae</taxon>
        <taxon>Sphingosinicella</taxon>
        <taxon>environmental samples</taxon>
    </lineage>
</organism>
<gene>
    <name evidence="2" type="ORF">AVDCRST_MAG23-2079</name>
</gene>
<feature type="transmembrane region" description="Helical" evidence="1">
    <location>
        <begin position="352"/>
        <end position="371"/>
    </location>
</feature>
<reference evidence="2" key="1">
    <citation type="submission" date="2020-02" db="EMBL/GenBank/DDBJ databases">
        <authorList>
            <person name="Meier V. D."/>
        </authorList>
    </citation>
    <scope>NUCLEOTIDE SEQUENCE</scope>
    <source>
        <strain evidence="2">AVDCRST_MAG23</strain>
    </source>
</reference>
<proteinExistence type="predicted"/>
<name>A0A6J4U8Q1_9SPHN</name>
<dbReference type="GO" id="GO:0016740">
    <property type="term" value="F:transferase activity"/>
    <property type="evidence" value="ECO:0007669"/>
    <property type="project" value="UniProtKB-KW"/>
</dbReference>
<dbReference type="InterPro" id="IPR029044">
    <property type="entry name" value="Nucleotide-diphossugar_trans"/>
</dbReference>
<sequence length="470" mass="51448">MDVLASESGVMFDVAEPFFAVLGYFMHETLLFAASGFLLLGLSDLAVDAIWIRRTARHRLRPGAMLRADSLPEARSPGLIAVFVPAWDESAVIGDMLRNSLETFGDGEYLIFVGAYPNDPATIAAVRSVDDRRVRLIVGPVPGGTTKADCLNGLWLGLLEEERRVGRQAKAVVLQDAEDVVHSAELRIFDRLVEEYDLVQLPVLPLVEDASWVSTSYADEFAEAHGKELVVRQALGASIPSAGVGCAFSRAGLQMMAAKNGGLPFEADSLTEDYELGLKLHAYGAKAAFVRLRACKGGAVVATKEYFPGSVQAAVNQKARWMTGIALSGWDRLGWSGGFAERWMRLRDRQSVLAAILLCAAYLTLLLWGVLQTRALIMGVPLPEVSEALQLLLNVNLAMLGWRLAVRFAFVTRAYGWAQGLRSIPRVLVSNLISMWAAQRAIYRYLAIRRSGTTVWGKTAHRFPIQVPAE</sequence>
<dbReference type="NCBIfam" id="NF011307">
    <property type="entry name" value="PRK14716.1-5"/>
    <property type="match status" value="1"/>
</dbReference>
<protein>
    <submittedName>
        <fullName evidence="2">Glycosyltransferases, probably involved in cell wall biogenesis</fullName>
    </submittedName>
</protein>
<dbReference type="EMBL" id="CADCWD010000070">
    <property type="protein sequence ID" value="CAA9541183.1"/>
    <property type="molecule type" value="Genomic_DNA"/>
</dbReference>
<accession>A0A6J4U8Q1</accession>
<keyword evidence="2" id="KW-0808">Transferase</keyword>
<dbReference type="Gene3D" id="3.90.550.10">
    <property type="entry name" value="Spore Coat Polysaccharide Biosynthesis Protein SpsA, Chain A"/>
    <property type="match status" value="1"/>
</dbReference>
<keyword evidence="1" id="KW-0472">Membrane</keyword>